<protein>
    <submittedName>
        <fullName evidence="2">Uncharacterized protein</fullName>
    </submittedName>
</protein>
<dbReference type="GO" id="GO:0005634">
    <property type="term" value="C:nucleus"/>
    <property type="evidence" value="ECO:0007669"/>
    <property type="project" value="TreeGrafter"/>
</dbReference>
<keyword evidence="3" id="KW-1185">Reference proteome</keyword>
<dbReference type="STRING" id="4537.A0A0E0MH47"/>
<dbReference type="eggNOG" id="KOG2102">
    <property type="taxonomic scope" value="Eukaryota"/>
</dbReference>
<reference evidence="2" key="1">
    <citation type="submission" date="2015-04" db="UniProtKB">
        <authorList>
            <consortium name="EnsemblPlants"/>
        </authorList>
    </citation>
    <scope>IDENTIFICATION</scope>
</reference>
<proteinExistence type="predicted"/>
<evidence type="ECO:0000256" key="1">
    <source>
        <dbReference type="SAM" id="MobiDB-lite"/>
    </source>
</evidence>
<sequence length="195" mass="21071">MDRWTLAASRWGTNPSRGRHPGGPVTPQHAGRLSGLQFSKDGAESKEGSEALSAAGKKFKLPSSENLGEIAEHCNERKCASCCAEEAGQKLYMWALIKRKEMERRIHYDEVESLSIEWLEATGTLVLEACRNRPPKGGEISRFGGYLVNPSELMLSEENEKSGATEAGCDTAKSVLLGDEAVKALVALAVLPPAT</sequence>
<dbReference type="PANTHER" id="PTHR47149:SF1">
    <property type="entry name" value="F-BOX PROTEIN RMF"/>
    <property type="match status" value="1"/>
</dbReference>
<accession>A0A0E0MH47</accession>
<dbReference type="GO" id="GO:0061458">
    <property type="term" value="P:reproductive system development"/>
    <property type="evidence" value="ECO:0007669"/>
    <property type="project" value="TreeGrafter"/>
</dbReference>
<dbReference type="HOGENOM" id="CLU_120697_0_0_1"/>
<dbReference type="PANTHER" id="PTHR47149">
    <property type="entry name" value="F-BOX PROTEIN RMF"/>
    <property type="match status" value="1"/>
</dbReference>
<dbReference type="EnsemblPlants" id="OPUNC11G16200.1">
    <property type="protein sequence ID" value="OPUNC11G16200.1"/>
    <property type="gene ID" value="OPUNC11G16200"/>
</dbReference>
<dbReference type="Gramene" id="OPUNC11G16200.1">
    <property type="protein sequence ID" value="OPUNC11G16200.1"/>
    <property type="gene ID" value="OPUNC11G16200"/>
</dbReference>
<dbReference type="Proteomes" id="UP000026962">
    <property type="component" value="Chromosome 11"/>
</dbReference>
<dbReference type="AlphaFoldDB" id="A0A0E0MH47"/>
<reference evidence="2" key="2">
    <citation type="submission" date="2018-05" db="EMBL/GenBank/DDBJ databases">
        <title>OpunRS2 (Oryza punctata Reference Sequence Version 2).</title>
        <authorList>
            <person name="Zhang J."/>
            <person name="Kudrna D."/>
            <person name="Lee S."/>
            <person name="Talag J."/>
            <person name="Welchert J."/>
            <person name="Wing R.A."/>
        </authorList>
    </citation>
    <scope>NUCLEOTIDE SEQUENCE [LARGE SCALE GENOMIC DNA]</scope>
</reference>
<name>A0A0E0MH47_ORYPU</name>
<organism evidence="2">
    <name type="scientific">Oryza punctata</name>
    <name type="common">Red rice</name>
    <dbReference type="NCBI Taxonomy" id="4537"/>
    <lineage>
        <taxon>Eukaryota</taxon>
        <taxon>Viridiplantae</taxon>
        <taxon>Streptophyta</taxon>
        <taxon>Embryophyta</taxon>
        <taxon>Tracheophyta</taxon>
        <taxon>Spermatophyta</taxon>
        <taxon>Magnoliopsida</taxon>
        <taxon>Liliopsida</taxon>
        <taxon>Poales</taxon>
        <taxon>Poaceae</taxon>
        <taxon>BOP clade</taxon>
        <taxon>Oryzoideae</taxon>
        <taxon>Oryzeae</taxon>
        <taxon>Oryzinae</taxon>
        <taxon>Oryza</taxon>
    </lineage>
</organism>
<feature type="region of interest" description="Disordered" evidence="1">
    <location>
        <begin position="1"/>
        <end position="51"/>
    </location>
</feature>
<evidence type="ECO:0000313" key="2">
    <source>
        <dbReference type="EnsemblPlants" id="OPUNC11G16200.1"/>
    </source>
</evidence>
<evidence type="ECO:0000313" key="3">
    <source>
        <dbReference type="Proteomes" id="UP000026962"/>
    </source>
</evidence>